<evidence type="ECO:0000313" key="8">
    <source>
        <dbReference type="EMBL" id="PVG82740.1"/>
    </source>
</evidence>
<dbReference type="Proteomes" id="UP000246018">
    <property type="component" value="Unassembled WGS sequence"/>
</dbReference>
<keyword evidence="5" id="KW-0175">Coiled coil</keyword>
<dbReference type="EMBL" id="QDGZ01000004">
    <property type="protein sequence ID" value="PVG82740.1"/>
    <property type="molecule type" value="Genomic_DNA"/>
</dbReference>
<dbReference type="GO" id="GO:0008234">
    <property type="term" value="F:cysteine-type peptidase activity"/>
    <property type="evidence" value="ECO:0007669"/>
    <property type="project" value="UniProtKB-KW"/>
</dbReference>
<name>A0A2T8FAK8_9ACTN</name>
<comment type="caution">
    <text evidence="8">The sequence shown here is derived from an EMBL/GenBank/DDBJ whole genome shotgun (WGS) entry which is preliminary data.</text>
</comment>
<gene>
    <name evidence="8" type="ORF">DDE18_10265</name>
</gene>
<evidence type="ECO:0000256" key="6">
    <source>
        <dbReference type="SAM" id="SignalP"/>
    </source>
</evidence>
<dbReference type="Pfam" id="PF00877">
    <property type="entry name" value="NLPC_P60"/>
    <property type="match status" value="1"/>
</dbReference>
<accession>A0A2T8FAK8</accession>
<keyword evidence="6" id="KW-0732">Signal</keyword>
<evidence type="ECO:0000313" key="9">
    <source>
        <dbReference type="Proteomes" id="UP000246018"/>
    </source>
</evidence>
<keyword evidence="3" id="KW-0378">Hydrolase</keyword>
<dbReference type="AlphaFoldDB" id="A0A2T8FAK8"/>
<dbReference type="GO" id="GO:0006508">
    <property type="term" value="P:proteolysis"/>
    <property type="evidence" value="ECO:0007669"/>
    <property type="project" value="UniProtKB-KW"/>
</dbReference>
<evidence type="ECO:0000256" key="1">
    <source>
        <dbReference type="ARBA" id="ARBA00007074"/>
    </source>
</evidence>
<dbReference type="OrthoDB" id="5177647at2"/>
<sequence length="329" mass="35377">MARDRKRIGSAILGLTTFAALGFVPSSPASAEPDIKTVKAKVERLYHEAEQASERYNDAKLDLAELRKDLAAVRSDEERQDDRLEDVREQVTDVVLRQYQGEGISTVGQVFVSEDPESFLGQLSTMSAFGEMQESLFSRYSTELQALDLRREATAERAAEIAKKTAQLEAEKKTIDEKLDEAKDVLADLEEEERERVLASRGGVTRMPSSVPASGRAAAAISYAMAQVGDAYVYGATGESAFDCSGLTMRAWGAAGVGLPHSSSAQYGSGPHIPVSALQPGDLVFYYSPISHVGMYIGNGLIVHAANPSTGVQVTGLHSMPYVGAVRPG</sequence>
<feature type="signal peptide" evidence="6">
    <location>
        <begin position="1"/>
        <end position="31"/>
    </location>
</feature>
<dbReference type="InterPro" id="IPR051794">
    <property type="entry name" value="PG_Endopeptidase_C40"/>
</dbReference>
<evidence type="ECO:0000256" key="5">
    <source>
        <dbReference type="SAM" id="Coils"/>
    </source>
</evidence>
<dbReference type="Gene3D" id="3.90.1720.10">
    <property type="entry name" value="endopeptidase domain like (from Nostoc punctiforme)"/>
    <property type="match status" value="1"/>
</dbReference>
<dbReference type="InterPro" id="IPR000064">
    <property type="entry name" value="NLP_P60_dom"/>
</dbReference>
<feature type="coiled-coil region" evidence="5">
    <location>
        <begin position="35"/>
        <end position="90"/>
    </location>
</feature>
<keyword evidence="4" id="KW-0788">Thiol protease</keyword>
<evidence type="ECO:0000259" key="7">
    <source>
        <dbReference type="PROSITE" id="PS51935"/>
    </source>
</evidence>
<feature type="chain" id="PRO_5015395824" description="NlpC/P60 domain-containing protein" evidence="6">
    <location>
        <begin position="32"/>
        <end position="329"/>
    </location>
</feature>
<feature type="coiled-coil region" evidence="5">
    <location>
        <begin position="151"/>
        <end position="195"/>
    </location>
</feature>
<feature type="domain" description="NlpC/P60" evidence="7">
    <location>
        <begin position="214"/>
        <end position="329"/>
    </location>
</feature>
<proteinExistence type="inferred from homology"/>
<evidence type="ECO:0000256" key="4">
    <source>
        <dbReference type="ARBA" id="ARBA00022807"/>
    </source>
</evidence>
<dbReference type="PANTHER" id="PTHR47359">
    <property type="entry name" value="PEPTIDOGLYCAN DL-ENDOPEPTIDASE CWLO"/>
    <property type="match status" value="1"/>
</dbReference>
<dbReference type="PANTHER" id="PTHR47359:SF3">
    <property type="entry name" value="NLP_P60 DOMAIN-CONTAINING PROTEIN-RELATED"/>
    <property type="match status" value="1"/>
</dbReference>
<organism evidence="8 9">
    <name type="scientific">Nocardioides gansuensis</name>
    <dbReference type="NCBI Taxonomy" id="2138300"/>
    <lineage>
        <taxon>Bacteria</taxon>
        <taxon>Bacillati</taxon>
        <taxon>Actinomycetota</taxon>
        <taxon>Actinomycetes</taxon>
        <taxon>Propionibacteriales</taxon>
        <taxon>Nocardioidaceae</taxon>
        <taxon>Nocardioides</taxon>
    </lineage>
</organism>
<dbReference type="SUPFAM" id="SSF54001">
    <property type="entry name" value="Cysteine proteinases"/>
    <property type="match status" value="1"/>
</dbReference>
<dbReference type="InterPro" id="IPR038765">
    <property type="entry name" value="Papain-like_cys_pep_sf"/>
</dbReference>
<protein>
    <recommendedName>
        <fullName evidence="7">NlpC/P60 domain-containing protein</fullName>
    </recommendedName>
</protein>
<evidence type="ECO:0000256" key="2">
    <source>
        <dbReference type="ARBA" id="ARBA00022670"/>
    </source>
</evidence>
<dbReference type="Gene3D" id="6.10.250.3150">
    <property type="match status" value="1"/>
</dbReference>
<comment type="similarity">
    <text evidence="1">Belongs to the peptidase C40 family.</text>
</comment>
<dbReference type="PROSITE" id="PS51935">
    <property type="entry name" value="NLPC_P60"/>
    <property type="match status" value="1"/>
</dbReference>
<keyword evidence="2" id="KW-0645">Protease</keyword>
<dbReference type="RefSeq" id="WP_116572172.1">
    <property type="nucleotide sequence ID" value="NZ_QDGZ01000004.1"/>
</dbReference>
<reference evidence="8 9" key="1">
    <citation type="submission" date="2018-04" db="EMBL/GenBank/DDBJ databases">
        <title>Genome of Nocardioides gansuensis WSJ-1.</title>
        <authorList>
            <person name="Wu S."/>
            <person name="Wang G."/>
        </authorList>
    </citation>
    <scope>NUCLEOTIDE SEQUENCE [LARGE SCALE GENOMIC DNA]</scope>
    <source>
        <strain evidence="8 9">WSJ-1</strain>
    </source>
</reference>
<evidence type="ECO:0000256" key="3">
    <source>
        <dbReference type="ARBA" id="ARBA00022801"/>
    </source>
</evidence>
<keyword evidence="9" id="KW-1185">Reference proteome</keyword>